<dbReference type="InterPro" id="IPR006149">
    <property type="entry name" value="EB_dom"/>
</dbReference>
<evidence type="ECO:0000259" key="1">
    <source>
        <dbReference type="Pfam" id="PF01683"/>
    </source>
</evidence>
<organism evidence="2 3">
    <name type="scientific">Batillaria attramentaria</name>
    <dbReference type="NCBI Taxonomy" id="370345"/>
    <lineage>
        <taxon>Eukaryota</taxon>
        <taxon>Metazoa</taxon>
        <taxon>Spiralia</taxon>
        <taxon>Lophotrochozoa</taxon>
        <taxon>Mollusca</taxon>
        <taxon>Gastropoda</taxon>
        <taxon>Caenogastropoda</taxon>
        <taxon>Sorbeoconcha</taxon>
        <taxon>Cerithioidea</taxon>
        <taxon>Batillariidae</taxon>
        <taxon>Batillaria</taxon>
    </lineage>
</organism>
<feature type="non-terminal residue" evidence="2">
    <location>
        <position position="198"/>
    </location>
</feature>
<keyword evidence="3" id="KW-1185">Reference proteome</keyword>
<dbReference type="Proteomes" id="UP001519460">
    <property type="component" value="Unassembled WGS sequence"/>
</dbReference>
<evidence type="ECO:0000313" key="2">
    <source>
        <dbReference type="EMBL" id="KAK7497362.1"/>
    </source>
</evidence>
<name>A0ABD0LDH8_9CAEN</name>
<accession>A0ABD0LDH8</accession>
<comment type="caution">
    <text evidence="2">The sequence shown here is derived from an EMBL/GenBank/DDBJ whole genome shotgun (WGS) entry which is preliminary data.</text>
</comment>
<gene>
    <name evidence="2" type="ORF">BaRGS_00011406</name>
</gene>
<proteinExistence type="predicted"/>
<dbReference type="AlphaFoldDB" id="A0ABD0LDH8"/>
<sequence>MAYKCQCQGVGFIFLTVLIVAVTTQTTHVGDACPDPQCTGLANGICDGAGCICQPDFYDPGDKSCQPKIAPGGNCSGNPSDECVGNANCSSRICTCGSDYFANNGVCIPRIPAGQTCSSSVPDPKQCVDNAHCQGSACTCSSDFFNKGGACSARLRAGHTCKSEAECVEHANCTVRATGHPLCTCTKGYPEQGSGLCG</sequence>
<reference evidence="2 3" key="1">
    <citation type="journal article" date="2023" name="Sci. Data">
        <title>Genome assembly of the Korean intertidal mud-creeper Batillaria attramentaria.</title>
        <authorList>
            <person name="Patra A.K."/>
            <person name="Ho P.T."/>
            <person name="Jun S."/>
            <person name="Lee S.J."/>
            <person name="Kim Y."/>
            <person name="Won Y.J."/>
        </authorList>
    </citation>
    <scope>NUCLEOTIDE SEQUENCE [LARGE SCALE GENOMIC DNA]</scope>
    <source>
        <strain evidence="2">Wonlab-2016</strain>
    </source>
</reference>
<feature type="domain" description="EB" evidence="1">
    <location>
        <begin position="62"/>
        <end position="107"/>
    </location>
</feature>
<dbReference type="EMBL" id="JACVVK020000059">
    <property type="protein sequence ID" value="KAK7497362.1"/>
    <property type="molecule type" value="Genomic_DNA"/>
</dbReference>
<dbReference type="Pfam" id="PF01683">
    <property type="entry name" value="EB"/>
    <property type="match status" value="1"/>
</dbReference>
<protein>
    <recommendedName>
        <fullName evidence="1">EB domain-containing protein</fullName>
    </recommendedName>
</protein>
<evidence type="ECO:0000313" key="3">
    <source>
        <dbReference type="Proteomes" id="UP001519460"/>
    </source>
</evidence>